<name>E2BJS2_HARSA</name>
<feature type="domain" description="Cytochrome b5 heme-binding" evidence="2">
    <location>
        <begin position="16"/>
        <end position="110"/>
    </location>
</feature>
<accession>E2BJS2</accession>
<dbReference type="FunCoup" id="E2BJS2">
    <property type="interactions" value="668"/>
</dbReference>
<evidence type="ECO:0000313" key="4">
    <source>
        <dbReference type="Proteomes" id="UP000008237"/>
    </source>
</evidence>
<organism evidence="4">
    <name type="scientific">Harpegnathos saltator</name>
    <name type="common">Jerdon's jumping ant</name>
    <dbReference type="NCBI Taxonomy" id="610380"/>
    <lineage>
        <taxon>Eukaryota</taxon>
        <taxon>Metazoa</taxon>
        <taxon>Ecdysozoa</taxon>
        <taxon>Arthropoda</taxon>
        <taxon>Hexapoda</taxon>
        <taxon>Insecta</taxon>
        <taxon>Pterygota</taxon>
        <taxon>Neoptera</taxon>
        <taxon>Endopterygota</taxon>
        <taxon>Hymenoptera</taxon>
        <taxon>Apocrita</taxon>
        <taxon>Aculeata</taxon>
        <taxon>Formicoidea</taxon>
        <taxon>Formicidae</taxon>
        <taxon>Ponerinae</taxon>
        <taxon>Ponerini</taxon>
        <taxon>Harpegnathos</taxon>
    </lineage>
</organism>
<dbReference type="Gene3D" id="3.10.120.10">
    <property type="entry name" value="Cytochrome b5-like heme/steroid binding domain"/>
    <property type="match status" value="1"/>
</dbReference>
<dbReference type="PANTHER" id="PTHR10281">
    <property type="entry name" value="MEMBRANE-ASSOCIATED PROGESTERONE RECEPTOR COMPONENT-RELATED"/>
    <property type="match status" value="1"/>
</dbReference>
<dbReference type="PANTHER" id="PTHR10281:SF4">
    <property type="entry name" value="NEUFERRICIN"/>
    <property type="match status" value="1"/>
</dbReference>
<evidence type="ECO:0000256" key="1">
    <source>
        <dbReference type="ARBA" id="ARBA00038357"/>
    </source>
</evidence>
<evidence type="ECO:0000259" key="2">
    <source>
        <dbReference type="SMART" id="SM01117"/>
    </source>
</evidence>
<keyword evidence="4" id="KW-1185">Reference proteome</keyword>
<dbReference type="SUPFAM" id="SSF55856">
    <property type="entry name" value="Cytochrome b5-like heme/steroid binding domain"/>
    <property type="match status" value="1"/>
</dbReference>
<protein>
    <submittedName>
        <fullName evidence="3">Cytochrome b5 domain-containing protein 2</fullName>
    </submittedName>
</protein>
<dbReference type="AlphaFoldDB" id="E2BJS2"/>
<dbReference type="OMA" id="PPCNIEW"/>
<comment type="similarity">
    <text evidence="1">Belongs to the cytochrome b5 family. MAPR subfamily.</text>
</comment>
<dbReference type="EMBL" id="GL448636">
    <property type="protein sequence ID" value="EFN84047.1"/>
    <property type="molecule type" value="Genomic_DNA"/>
</dbReference>
<dbReference type="Proteomes" id="UP000008237">
    <property type="component" value="Unassembled WGS sequence"/>
</dbReference>
<dbReference type="GO" id="GO:0012505">
    <property type="term" value="C:endomembrane system"/>
    <property type="evidence" value="ECO:0007669"/>
    <property type="project" value="TreeGrafter"/>
</dbReference>
<sequence>MIYIAINGNFAGQRIFTTSELEQYTNLENGLYLSILGQVFDVTKGQKHYGPGGNYHFFTGRDASLAFITGEFDDNSLTDDISSLSVQQVKMLNDWIEFYNTNYVYKGKLYGRYYNKDGSPTAESYKVQETVLLAKKIESLEEKQKRMFPPCNIEWTPDIGTVFWCSKKSGGIDRDWVGVPRMLFETANMPSRCACIKLDSKEYEENKAMLREYNGCAKYATKCIVEMK</sequence>
<dbReference type="InterPro" id="IPR036400">
    <property type="entry name" value="Cyt_B5-like_heme/steroid_sf"/>
</dbReference>
<dbReference type="Pfam" id="PF00173">
    <property type="entry name" value="Cyt-b5"/>
    <property type="match status" value="1"/>
</dbReference>
<dbReference type="STRING" id="610380.E2BJS2"/>
<gene>
    <name evidence="3" type="ORF">EAI_06834</name>
</gene>
<dbReference type="InterPro" id="IPR001199">
    <property type="entry name" value="Cyt_B5-like_heme/steroid-bd"/>
</dbReference>
<proteinExistence type="inferred from homology"/>
<dbReference type="GO" id="GO:0016020">
    <property type="term" value="C:membrane"/>
    <property type="evidence" value="ECO:0007669"/>
    <property type="project" value="TreeGrafter"/>
</dbReference>
<dbReference type="InterPro" id="IPR050577">
    <property type="entry name" value="MAPR/NEUFC/NENF-like"/>
</dbReference>
<reference evidence="3 4" key="1">
    <citation type="journal article" date="2010" name="Science">
        <title>Genomic comparison of the ants Camponotus floridanus and Harpegnathos saltator.</title>
        <authorList>
            <person name="Bonasio R."/>
            <person name="Zhang G."/>
            <person name="Ye C."/>
            <person name="Mutti N.S."/>
            <person name="Fang X."/>
            <person name="Qin N."/>
            <person name="Donahue G."/>
            <person name="Yang P."/>
            <person name="Li Q."/>
            <person name="Li C."/>
            <person name="Zhang P."/>
            <person name="Huang Z."/>
            <person name="Berger S.L."/>
            <person name="Reinberg D."/>
            <person name="Wang J."/>
            <person name="Liebig J."/>
        </authorList>
    </citation>
    <scope>NUCLEOTIDE SEQUENCE [LARGE SCALE GENOMIC DNA]</scope>
    <source>
        <strain evidence="3 4">R22 G/1</strain>
    </source>
</reference>
<dbReference type="InParanoid" id="E2BJS2"/>
<evidence type="ECO:0000313" key="3">
    <source>
        <dbReference type="EMBL" id="EFN84047.1"/>
    </source>
</evidence>
<dbReference type="OrthoDB" id="10257697at2759"/>
<dbReference type="SMART" id="SM01117">
    <property type="entry name" value="Cyt-b5"/>
    <property type="match status" value="1"/>
</dbReference>